<feature type="chain" id="PRO_5034053881" evidence="1">
    <location>
        <begin position="21"/>
        <end position="155"/>
    </location>
</feature>
<organism evidence="2 3">
    <name type="scientific">Mycena chlorophos</name>
    <name type="common">Agaric fungus</name>
    <name type="synonym">Agaricus chlorophos</name>
    <dbReference type="NCBI Taxonomy" id="658473"/>
    <lineage>
        <taxon>Eukaryota</taxon>
        <taxon>Fungi</taxon>
        <taxon>Dikarya</taxon>
        <taxon>Basidiomycota</taxon>
        <taxon>Agaricomycotina</taxon>
        <taxon>Agaricomycetes</taxon>
        <taxon>Agaricomycetidae</taxon>
        <taxon>Agaricales</taxon>
        <taxon>Marasmiineae</taxon>
        <taxon>Mycenaceae</taxon>
        <taxon>Mycena</taxon>
    </lineage>
</organism>
<name>A0A8H6SIY4_MYCCL</name>
<evidence type="ECO:0000256" key="1">
    <source>
        <dbReference type="SAM" id="SignalP"/>
    </source>
</evidence>
<evidence type="ECO:0000313" key="2">
    <source>
        <dbReference type="EMBL" id="KAF7300291.1"/>
    </source>
</evidence>
<dbReference type="OrthoDB" id="3045830at2759"/>
<proteinExistence type="predicted"/>
<dbReference type="Proteomes" id="UP000613580">
    <property type="component" value="Unassembled WGS sequence"/>
</dbReference>
<accession>A0A8H6SIY4</accession>
<feature type="signal peptide" evidence="1">
    <location>
        <begin position="1"/>
        <end position="20"/>
    </location>
</feature>
<keyword evidence="1" id="KW-0732">Signal</keyword>
<dbReference type="AlphaFoldDB" id="A0A8H6SIY4"/>
<comment type="caution">
    <text evidence="2">The sequence shown here is derived from an EMBL/GenBank/DDBJ whole genome shotgun (WGS) entry which is preliminary data.</text>
</comment>
<reference evidence="2" key="1">
    <citation type="submission" date="2020-05" db="EMBL/GenBank/DDBJ databases">
        <title>Mycena genomes resolve the evolution of fungal bioluminescence.</title>
        <authorList>
            <person name="Tsai I.J."/>
        </authorList>
    </citation>
    <scope>NUCLEOTIDE SEQUENCE</scope>
    <source>
        <strain evidence="2">110903Hualien_Pintung</strain>
    </source>
</reference>
<gene>
    <name evidence="2" type="ORF">HMN09_00912200</name>
</gene>
<protein>
    <submittedName>
        <fullName evidence="2">Uncharacterized protein</fullName>
    </submittedName>
</protein>
<evidence type="ECO:0000313" key="3">
    <source>
        <dbReference type="Proteomes" id="UP000613580"/>
    </source>
</evidence>
<keyword evidence="3" id="KW-1185">Reference proteome</keyword>
<dbReference type="EMBL" id="JACAZE010000013">
    <property type="protein sequence ID" value="KAF7300291.1"/>
    <property type="molecule type" value="Genomic_DNA"/>
</dbReference>
<sequence>MNFLYLTLFASTLLVQQGLAQEGTHCASLCTSALTQAEQSTVICTESLLKQLAACNECQAELDAGESVADATNNTQTLINGYLSSCSSQNAAVASFDVSGLFTGLSSTPAAANTQAAAAAGTSTASTKTGGANAVRAAGSLSAGAMLASLLWAML</sequence>